<dbReference type="Gene3D" id="3.30.70.330">
    <property type="match status" value="1"/>
</dbReference>
<evidence type="ECO:0000313" key="3">
    <source>
        <dbReference type="Proteomes" id="UP001357485"/>
    </source>
</evidence>
<accession>A0ABR0LMI4</accession>
<dbReference type="Proteomes" id="UP001357485">
    <property type="component" value="Unassembled WGS sequence"/>
</dbReference>
<dbReference type="EMBL" id="JAVRRA010017265">
    <property type="protein sequence ID" value="KAK5200652.1"/>
    <property type="molecule type" value="Genomic_DNA"/>
</dbReference>
<protein>
    <recommendedName>
        <fullName evidence="4">RRM domain-containing protein</fullName>
    </recommendedName>
</protein>
<dbReference type="InterPro" id="IPR012677">
    <property type="entry name" value="Nucleotide-bd_a/b_plait_sf"/>
</dbReference>
<evidence type="ECO:0000313" key="2">
    <source>
        <dbReference type="EMBL" id="KAK5200652.1"/>
    </source>
</evidence>
<proteinExistence type="predicted"/>
<feature type="region of interest" description="Disordered" evidence="1">
    <location>
        <begin position="96"/>
        <end position="141"/>
    </location>
</feature>
<dbReference type="InterPro" id="IPR035979">
    <property type="entry name" value="RBD_domain_sf"/>
</dbReference>
<gene>
    <name evidence="2" type="ORF">LTR16_005370</name>
</gene>
<keyword evidence="3" id="KW-1185">Reference proteome</keyword>
<comment type="caution">
    <text evidence="2">The sequence shown here is derived from an EMBL/GenBank/DDBJ whole genome shotgun (WGS) entry which is preliminary data.</text>
</comment>
<organism evidence="2 3">
    <name type="scientific">Cryomyces antarcticus</name>
    <dbReference type="NCBI Taxonomy" id="329879"/>
    <lineage>
        <taxon>Eukaryota</taxon>
        <taxon>Fungi</taxon>
        <taxon>Dikarya</taxon>
        <taxon>Ascomycota</taxon>
        <taxon>Pezizomycotina</taxon>
        <taxon>Dothideomycetes</taxon>
        <taxon>Dothideomycetes incertae sedis</taxon>
        <taxon>Cryomyces</taxon>
    </lineage>
</organism>
<sequence>MSGGVQVPSPWNNNSIVKSFDHLSTSPPPQYSHSSDRALSVVSDTSVFESDMLPRQQFASLNGLSLGAASSQLEQYHHFDSRTNASRVDHGLQKSTRMLQSQPRGHPLPVPYNPAPGAYFGPDRGRSESASSRSDSRTSNERFSKLVGHAEMPHLDGNGRGNIIQHARSMYGAAQRRNSQAAHGYEYSHTLPASFPQVHNAAFASQSRPLQDWNGQAGAAPNAVGNLASSTKSNELDRTQASILAQAIRDGQFETPPVFDPHHQLRRGTMPSTGAPYPMNTLQMLPFGQANSSTGGSDPLLEHLTRNGRPTVEEAFQHIAFVDRCKNARPMTWGVVKISNIPYGTTKPEIVAHVGRNARLVTQGPPGCPWYGIHIIMERSTAKTMDCFVEFESGEEATQSIQRFHRQCMSGRHPRIGDRHVDLEASSQEALMKELFPRAKCVRWNGQDPEPYQTDEPYNSGFKGFVTSEEMVMTVKHAETPQRVSITPIPIHVMTA</sequence>
<name>A0ABR0LMI4_9PEZI</name>
<reference evidence="2 3" key="1">
    <citation type="submission" date="2023-08" db="EMBL/GenBank/DDBJ databases">
        <title>Black Yeasts Isolated from many extreme environments.</title>
        <authorList>
            <person name="Coleine C."/>
            <person name="Stajich J.E."/>
            <person name="Selbmann L."/>
        </authorList>
    </citation>
    <scope>NUCLEOTIDE SEQUENCE [LARGE SCALE GENOMIC DNA]</scope>
    <source>
        <strain evidence="2 3">CCFEE 536</strain>
    </source>
</reference>
<evidence type="ECO:0008006" key="4">
    <source>
        <dbReference type="Google" id="ProtNLM"/>
    </source>
</evidence>
<dbReference type="SUPFAM" id="SSF54928">
    <property type="entry name" value="RNA-binding domain, RBD"/>
    <property type="match status" value="1"/>
</dbReference>
<evidence type="ECO:0000256" key="1">
    <source>
        <dbReference type="SAM" id="MobiDB-lite"/>
    </source>
</evidence>
<feature type="region of interest" description="Disordered" evidence="1">
    <location>
        <begin position="214"/>
        <end position="235"/>
    </location>
</feature>